<protein>
    <submittedName>
        <fullName evidence="3">Uncharacterized protein</fullName>
    </submittedName>
</protein>
<name>A0A932I0C6_UNCTE</name>
<organism evidence="3 4">
    <name type="scientific">Tectimicrobiota bacterium</name>
    <dbReference type="NCBI Taxonomy" id="2528274"/>
    <lineage>
        <taxon>Bacteria</taxon>
        <taxon>Pseudomonadati</taxon>
        <taxon>Nitrospinota/Tectimicrobiota group</taxon>
        <taxon>Candidatus Tectimicrobiota</taxon>
    </lineage>
</organism>
<feature type="chain" id="PRO_5036873914" evidence="2">
    <location>
        <begin position="27"/>
        <end position="276"/>
    </location>
</feature>
<dbReference type="EMBL" id="JACPUR010000015">
    <property type="protein sequence ID" value="MBI3127086.1"/>
    <property type="molecule type" value="Genomic_DNA"/>
</dbReference>
<sequence length="276" mass="26762">MKGKTVSGALCLMLAASLLGAPQARGQENPALGGEASRMDSLAASKGEGRVFQKLSGDFEPFLGKDSGAVVASLRNGTPVTLTETVPGQPPAAKAVTIAPTTGKMGYGNVFISLALAKNQLAQAGVTQPTPSQLQAALTGGSVTNSQGATTQMQGVLAMRSQGMGWGQIARATGANLGSVVSGMKAANHGMATAPAGAAPPSVEGKGVVNAGGQGGAPGAGREHGKKNEGIVGGSGRPGEGAGIVTGEGTPAGPGQGNAFGREAGGARGAGRGRGR</sequence>
<dbReference type="AlphaFoldDB" id="A0A932I0C6"/>
<feature type="compositionally biased region" description="Gly residues" evidence="1">
    <location>
        <begin position="231"/>
        <end position="270"/>
    </location>
</feature>
<feature type="signal peptide" evidence="2">
    <location>
        <begin position="1"/>
        <end position="26"/>
    </location>
</feature>
<evidence type="ECO:0000256" key="2">
    <source>
        <dbReference type="SAM" id="SignalP"/>
    </source>
</evidence>
<evidence type="ECO:0000313" key="4">
    <source>
        <dbReference type="Proteomes" id="UP000782312"/>
    </source>
</evidence>
<evidence type="ECO:0000256" key="1">
    <source>
        <dbReference type="SAM" id="MobiDB-lite"/>
    </source>
</evidence>
<proteinExistence type="predicted"/>
<keyword evidence="2" id="KW-0732">Signal</keyword>
<gene>
    <name evidence="3" type="ORF">HYZ11_05745</name>
</gene>
<feature type="compositionally biased region" description="Gly residues" evidence="1">
    <location>
        <begin position="210"/>
        <end position="219"/>
    </location>
</feature>
<evidence type="ECO:0000313" key="3">
    <source>
        <dbReference type="EMBL" id="MBI3127086.1"/>
    </source>
</evidence>
<accession>A0A932I0C6</accession>
<comment type="caution">
    <text evidence="3">The sequence shown here is derived from an EMBL/GenBank/DDBJ whole genome shotgun (WGS) entry which is preliminary data.</text>
</comment>
<reference evidence="3" key="1">
    <citation type="submission" date="2020-07" db="EMBL/GenBank/DDBJ databases">
        <title>Huge and variable diversity of episymbiotic CPR bacteria and DPANN archaea in groundwater ecosystems.</title>
        <authorList>
            <person name="He C.Y."/>
            <person name="Keren R."/>
            <person name="Whittaker M."/>
            <person name="Farag I.F."/>
            <person name="Doudna J."/>
            <person name="Cate J.H.D."/>
            <person name="Banfield J.F."/>
        </authorList>
    </citation>
    <scope>NUCLEOTIDE SEQUENCE</scope>
    <source>
        <strain evidence="3">NC_groundwater_763_Ag_S-0.2um_68_21</strain>
    </source>
</reference>
<dbReference type="Proteomes" id="UP000782312">
    <property type="component" value="Unassembled WGS sequence"/>
</dbReference>
<feature type="region of interest" description="Disordered" evidence="1">
    <location>
        <begin position="206"/>
        <end position="276"/>
    </location>
</feature>